<comment type="caution">
    <text evidence="1">The sequence shown here is derived from an EMBL/GenBank/DDBJ whole genome shotgun (WGS) entry which is preliminary data.</text>
</comment>
<proteinExistence type="predicted"/>
<name>A0A392T844_9FABA</name>
<keyword evidence="2" id="KW-1185">Reference proteome</keyword>
<dbReference type="Proteomes" id="UP000265520">
    <property type="component" value="Unassembled WGS sequence"/>
</dbReference>
<reference evidence="1 2" key="1">
    <citation type="journal article" date="2018" name="Front. Plant Sci.">
        <title>Red Clover (Trifolium pratense) and Zigzag Clover (T. medium) - A Picture of Genomic Similarities and Differences.</title>
        <authorList>
            <person name="Dluhosova J."/>
            <person name="Istvanek J."/>
            <person name="Nedelnik J."/>
            <person name="Repkova J."/>
        </authorList>
    </citation>
    <scope>NUCLEOTIDE SEQUENCE [LARGE SCALE GENOMIC DNA]</scope>
    <source>
        <strain evidence="2">cv. 10/8</strain>
        <tissue evidence="1">Leaf</tissue>
    </source>
</reference>
<organism evidence="1 2">
    <name type="scientific">Trifolium medium</name>
    <dbReference type="NCBI Taxonomy" id="97028"/>
    <lineage>
        <taxon>Eukaryota</taxon>
        <taxon>Viridiplantae</taxon>
        <taxon>Streptophyta</taxon>
        <taxon>Embryophyta</taxon>
        <taxon>Tracheophyta</taxon>
        <taxon>Spermatophyta</taxon>
        <taxon>Magnoliopsida</taxon>
        <taxon>eudicotyledons</taxon>
        <taxon>Gunneridae</taxon>
        <taxon>Pentapetalae</taxon>
        <taxon>rosids</taxon>
        <taxon>fabids</taxon>
        <taxon>Fabales</taxon>
        <taxon>Fabaceae</taxon>
        <taxon>Papilionoideae</taxon>
        <taxon>50 kb inversion clade</taxon>
        <taxon>NPAAA clade</taxon>
        <taxon>Hologalegina</taxon>
        <taxon>IRL clade</taxon>
        <taxon>Trifolieae</taxon>
        <taxon>Trifolium</taxon>
    </lineage>
</organism>
<evidence type="ECO:0000313" key="2">
    <source>
        <dbReference type="Proteomes" id="UP000265520"/>
    </source>
</evidence>
<dbReference type="AlphaFoldDB" id="A0A392T844"/>
<evidence type="ECO:0000313" key="1">
    <source>
        <dbReference type="EMBL" id="MCI56587.1"/>
    </source>
</evidence>
<dbReference type="EMBL" id="LXQA010514607">
    <property type="protein sequence ID" value="MCI56587.1"/>
    <property type="molecule type" value="Genomic_DNA"/>
</dbReference>
<sequence length="32" mass="3532">SQVASPFGDLSHTTFTTGIDRFLKFLTSRSTI</sequence>
<accession>A0A392T844</accession>
<protein>
    <submittedName>
        <fullName evidence="1">Uncharacterized protein</fullName>
    </submittedName>
</protein>
<feature type="non-terminal residue" evidence="1">
    <location>
        <position position="1"/>
    </location>
</feature>